<evidence type="ECO:0000256" key="2">
    <source>
        <dbReference type="ARBA" id="ARBA00023002"/>
    </source>
</evidence>
<dbReference type="PRINTS" id="PR00080">
    <property type="entry name" value="SDRFAMILY"/>
</dbReference>
<evidence type="ECO:0000313" key="4">
    <source>
        <dbReference type="EMBL" id="KAJ5704210.1"/>
    </source>
</evidence>
<accession>A0AAD6MR72</accession>
<keyword evidence="2" id="KW-0560">Oxidoreductase</keyword>
<dbReference type="EMBL" id="JAQJAN010000020">
    <property type="protein sequence ID" value="KAJ5704210.1"/>
    <property type="molecule type" value="Genomic_DNA"/>
</dbReference>
<comment type="similarity">
    <text evidence="1 3">Belongs to the short-chain dehydrogenases/reductases (SDR) family.</text>
</comment>
<reference evidence="4" key="1">
    <citation type="journal article" date="2023" name="IMA Fungus">
        <title>Comparative genomic study of the Penicillium genus elucidates a diverse pangenome and 15 lateral gene transfer events.</title>
        <authorList>
            <person name="Petersen C."/>
            <person name="Sorensen T."/>
            <person name="Nielsen M.R."/>
            <person name="Sondergaard T.E."/>
            <person name="Sorensen J.L."/>
            <person name="Fitzpatrick D.A."/>
            <person name="Frisvad J.C."/>
            <person name="Nielsen K.L."/>
        </authorList>
    </citation>
    <scope>NUCLEOTIDE SEQUENCE</scope>
    <source>
        <strain evidence="4">IBT 17514</strain>
    </source>
</reference>
<reference evidence="4" key="2">
    <citation type="submission" date="2023-01" db="EMBL/GenBank/DDBJ databases">
        <authorList>
            <person name="Petersen C."/>
        </authorList>
    </citation>
    <scope>NUCLEOTIDE SEQUENCE</scope>
    <source>
        <strain evidence="4">IBT 17514</strain>
    </source>
</reference>
<gene>
    <name evidence="4" type="ORF">N7493_011348</name>
</gene>
<dbReference type="AlphaFoldDB" id="A0AAD6MR72"/>
<dbReference type="GO" id="GO:0016491">
    <property type="term" value="F:oxidoreductase activity"/>
    <property type="evidence" value="ECO:0007669"/>
    <property type="project" value="UniProtKB-KW"/>
</dbReference>
<evidence type="ECO:0000313" key="5">
    <source>
        <dbReference type="Proteomes" id="UP001215712"/>
    </source>
</evidence>
<name>A0AAD6MR72_9EURO</name>
<dbReference type="Gene3D" id="3.40.50.720">
    <property type="entry name" value="NAD(P)-binding Rossmann-like Domain"/>
    <property type="match status" value="1"/>
</dbReference>
<dbReference type="GO" id="GO:0005783">
    <property type="term" value="C:endoplasmic reticulum"/>
    <property type="evidence" value="ECO:0007669"/>
    <property type="project" value="TreeGrafter"/>
</dbReference>
<dbReference type="InterPro" id="IPR036291">
    <property type="entry name" value="NAD(P)-bd_dom_sf"/>
</dbReference>
<dbReference type="InterPro" id="IPR002347">
    <property type="entry name" value="SDR_fam"/>
</dbReference>
<dbReference type="InterPro" id="IPR051019">
    <property type="entry name" value="VLCFA-Steroid_DH"/>
</dbReference>
<organism evidence="4 5">
    <name type="scientific">Penicillium malachiteum</name>
    <dbReference type="NCBI Taxonomy" id="1324776"/>
    <lineage>
        <taxon>Eukaryota</taxon>
        <taxon>Fungi</taxon>
        <taxon>Dikarya</taxon>
        <taxon>Ascomycota</taxon>
        <taxon>Pezizomycotina</taxon>
        <taxon>Eurotiomycetes</taxon>
        <taxon>Eurotiomycetidae</taxon>
        <taxon>Eurotiales</taxon>
        <taxon>Aspergillaceae</taxon>
        <taxon>Penicillium</taxon>
    </lineage>
</organism>
<dbReference type="Pfam" id="PF00106">
    <property type="entry name" value="adh_short"/>
    <property type="match status" value="1"/>
</dbReference>
<proteinExistence type="inferred from homology"/>
<dbReference type="Proteomes" id="UP001215712">
    <property type="component" value="Unassembled WGS sequence"/>
</dbReference>
<protein>
    <submittedName>
        <fullName evidence="4">Uncharacterized protein</fullName>
    </submittedName>
</protein>
<dbReference type="PANTHER" id="PTHR43899">
    <property type="entry name" value="RH59310P"/>
    <property type="match status" value="1"/>
</dbReference>
<dbReference type="SUPFAM" id="SSF51735">
    <property type="entry name" value="NAD(P)-binding Rossmann-fold domains"/>
    <property type="match status" value="1"/>
</dbReference>
<dbReference type="PANTHER" id="PTHR43899:SF13">
    <property type="entry name" value="RH59310P"/>
    <property type="match status" value="1"/>
</dbReference>
<dbReference type="PRINTS" id="PR00081">
    <property type="entry name" value="GDHRDH"/>
</dbReference>
<evidence type="ECO:0000256" key="3">
    <source>
        <dbReference type="RuleBase" id="RU000363"/>
    </source>
</evidence>
<sequence length="315" mass="34783">MALENWKTPLSYLGLATLAYTSLQLNRQASIFLLPSTLQRYNLTSKNWALVTGATDGIGFGFCQELCSRGFNVILHGRNATKLERRARELEAEFPRGKTGIVVLDSVGVDSSIDEIATQVHEILKQHGGYLSVLVNNVGGDAKPYTLLDGNTFAEAQETMDKNAVFMLHITRVLIPLLEEGERGLVLNISSVSAYGMPYISVYSASKGFVETFTRALEAECVAARRKVDIMGLRVGTVKTAGFDIAENLFVPTGRVLASAGLNRVGCGQVIPYAYFWHWLQGLSFYIFPRRLLMNVTVKKMMSLKAEQESKEKQG</sequence>
<keyword evidence="5" id="KW-1185">Reference proteome</keyword>
<comment type="caution">
    <text evidence="4">The sequence shown here is derived from an EMBL/GenBank/DDBJ whole genome shotgun (WGS) entry which is preliminary data.</text>
</comment>
<evidence type="ECO:0000256" key="1">
    <source>
        <dbReference type="ARBA" id="ARBA00006484"/>
    </source>
</evidence>